<evidence type="ECO:0000259" key="1">
    <source>
        <dbReference type="SMART" id="SM00421"/>
    </source>
</evidence>
<dbReference type="EMBL" id="JBHLVO010000003">
    <property type="protein sequence ID" value="MFC0271113.1"/>
    <property type="molecule type" value="Genomic_DNA"/>
</dbReference>
<dbReference type="NCBIfam" id="TIGR02937">
    <property type="entry name" value="sigma70-ECF"/>
    <property type="match status" value="1"/>
</dbReference>
<dbReference type="InterPro" id="IPR000792">
    <property type="entry name" value="Tscrpt_reg_LuxR_C"/>
</dbReference>
<comment type="caution">
    <text evidence="2">The sequence shown here is derived from an EMBL/GenBank/DDBJ whole genome shotgun (WGS) entry which is preliminary data.</text>
</comment>
<sequence length="165" mass="19250">MRKLIYEYKQSLRLARRMKRNIEKIDNQTEQDQLDNSLINSMISDLEFSIEWLETGRRPGAMRGADKVDVYVTDAQMLDKLEVQRVVVAPSEDLTSDYQNELIEDALCMLTRRERDVFTLIRAEGLSFENTAELLGVTKSSVQTYLDRAEKKIHRRKDESLFLVS</sequence>
<organism evidence="2 3">
    <name type="scientific">Metabacillus herbersteinensis</name>
    <dbReference type="NCBI Taxonomy" id="283816"/>
    <lineage>
        <taxon>Bacteria</taxon>
        <taxon>Bacillati</taxon>
        <taxon>Bacillota</taxon>
        <taxon>Bacilli</taxon>
        <taxon>Bacillales</taxon>
        <taxon>Bacillaceae</taxon>
        <taxon>Metabacillus</taxon>
    </lineage>
</organism>
<dbReference type="Gene3D" id="1.10.10.10">
    <property type="entry name" value="Winged helix-like DNA-binding domain superfamily/Winged helix DNA-binding domain"/>
    <property type="match status" value="1"/>
</dbReference>
<feature type="domain" description="HTH luxR-type" evidence="1">
    <location>
        <begin position="107"/>
        <end position="165"/>
    </location>
</feature>
<protein>
    <submittedName>
        <fullName evidence="2">Sigma-70 family RNA polymerase sigma factor</fullName>
    </submittedName>
</protein>
<accession>A0ABV6GBR5</accession>
<dbReference type="SMART" id="SM00421">
    <property type="entry name" value="HTH_LUXR"/>
    <property type="match status" value="1"/>
</dbReference>
<dbReference type="NCBIfam" id="NF005385">
    <property type="entry name" value="PRK06930.1"/>
    <property type="match status" value="1"/>
</dbReference>
<dbReference type="RefSeq" id="WP_378931806.1">
    <property type="nucleotide sequence ID" value="NZ_JBHLVO010000003.1"/>
</dbReference>
<dbReference type="SUPFAM" id="SSF88659">
    <property type="entry name" value="Sigma3 and sigma4 domains of RNA polymerase sigma factors"/>
    <property type="match status" value="1"/>
</dbReference>
<dbReference type="InterPro" id="IPR013249">
    <property type="entry name" value="RNA_pol_sigma70_r4_t2"/>
</dbReference>
<dbReference type="InterPro" id="IPR013324">
    <property type="entry name" value="RNA_pol_sigma_r3/r4-like"/>
</dbReference>
<evidence type="ECO:0000313" key="3">
    <source>
        <dbReference type="Proteomes" id="UP001589854"/>
    </source>
</evidence>
<keyword evidence="3" id="KW-1185">Reference proteome</keyword>
<dbReference type="Proteomes" id="UP001589854">
    <property type="component" value="Unassembled WGS sequence"/>
</dbReference>
<reference evidence="2 3" key="1">
    <citation type="submission" date="2024-09" db="EMBL/GenBank/DDBJ databases">
        <authorList>
            <person name="Sun Q."/>
            <person name="Mori K."/>
        </authorList>
    </citation>
    <scope>NUCLEOTIDE SEQUENCE [LARGE SCALE GENOMIC DNA]</scope>
    <source>
        <strain evidence="2 3">CCM 7228</strain>
    </source>
</reference>
<name>A0ABV6GBR5_9BACI</name>
<gene>
    <name evidence="2" type="ORF">ACFFIX_06565</name>
</gene>
<dbReference type="InterPro" id="IPR036388">
    <property type="entry name" value="WH-like_DNA-bd_sf"/>
</dbReference>
<evidence type="ECO:0000313" key="2">
    <source>
        <dbReference type="EMBL" id="MFC0271113.1"/>
    </source>
</evidence>
<dbReference type="InterPro" id="IPR014284">
    <property type="entry name" value="RNA_pol_sigma-70_dom"/>
</dbReference>
<proteinExistence type="predicted"/>
<dbReference type="CDD" id="cd06171">
    <property type="entry name" value="Sigma70_r4"/>
    <property type="match status" value="1"/>
</dbReference>
<dbReference type="Pfam" id="PF08281">
    <property type="entry name" value="Sigma70_r4_2"/>
    <property type="match status" value="1"/>
</dbReference>